<evidence type="ECO:0000313" key="5">
    <source>
        <dbReference type="Proteomes" id="UP000039046"/>
    </source>
</evidence>
<feature type="region of interest" description="Disordered" evidence="2">
    <location>
        <begin position="154"/>
        <end position="224"/>
    </location>
</feature>
<evidence type="ECO:0000256" key="1">
    <source>
        <dbReference type="ARBA" id="ARBA00011353"/>
    </source>
</evidence>
<comment type="subunit">
    <text evidence="1">Component of the NuA4 histone acetyltransferase complex.</text>
</comment>
<feature type="domain" description="Chromo" evidence="3">
    <location>
        <begin position="243"/>
        <end position="280"/>
    </location>
</feature>
<feature type="region of interest" description="Disordered" evidence="2">
    <location>
        <begin position="47"/>
        <end position="121"/>
    </location>
</feature>
<gene>
    <name evidence="4" type="ORF">VHEMI09381</name>
</gene>
<dbReference type="Gene3D" id="2.40.50.40">
    <property type="match status" value="1"/>
</dbReference>
<protein>
    <recommendedName>
        <fullName evidence="3">Chromo domain-containing protein</fullName>
    </recommendedName>
</protein>
<dbReference type="InterPro" id="IPR023780">
    <property type="entry name" value="Chromo_domain"/>
</dbReference>
<dbReference type="OrthoDB" id="3543857at2759"/>
<dbReference type="EMBL" id="CDHN01000006">
    <property type="protein sequence ID" value="CEJ93814.1"/>
    <property type="molecule type" value="Genomic_DNA"/>
</dbReference>
<evidence type="ECO:0000256" key="2">
    <source>
        <dbReference type="SAM" id="MobiDB-lite"/>
    </source>
</evidence>
<proteinExistence type="predicted"/>
<organism evidence="4 5">
    <name type="scientific">[Torrubiella] hemipterigena</name>
    <dbReference type="NCBI Taxonomy" id="1531966"/>
    <lineage>
        <taxon>Eukaryota</taxon>
        <taxon>Fungi</taxon>
        <taxon>Dikarya</taxon>
        <taxon>Ascomycota</taxon>
        <taxon>Pezizomycotina</taxon>
        <taxon>Sordariomycetes</taxon>
        <taxon>Hypocreomycetidae</taxon>
        <taxon>Hypocreales</taxon>
        <taxon>Clavicipitaceae</taxon>
        <taxon>Clavicipitaceae incertae sedis</taxon>
        <taxon>'Torrubiella' clade</taxon>
    </lineage>
</organism>
<dbReference type="InterPro" id="IPR016197">
    <property type="entry name" value="Chromo-like_dom_sf"/>
</dbReference>
<evidence type="ECO:0000259" key="3">
    <source>
        <dbReference type="Pfam" id="PF00385"/>
    </source>
</evidence>
<dbReference type="Proteomes" id="UP000039046">
    <property type="component" value="Unassembled WGS sequence"/>
</dbReference>
<feature type="compositionally biased region" description="Low complexity" evidence="2">
    <location>
        <begin position="191"/>
        <end position="201"/>
    </location>
</feature>
<dbReference type="CDD" id="cd00024">
    <property type="entry name" value="CD_CSD"/>
    <property type="match status" value="1"/>
</dbReference>
<dbReference type="HOGENOM" id="CLU_891939_0_0_1"/>
<sequence length="312" mass="35058">MTYIVGWKNQPAARLLVPVLNILDYVSPFVFEQFEFDTEMKLEERRASLEKDKQAGKKRPERPPKSHGSNIESAVVVTAESDLRRPKSGTMSLSTPTKRKIQDLEEVVDDESSSSRQEQPGYAAITAEGSPAGSQAAADAQVWAEVKHGDILVEDSESDEDSFPLIMPPETPLMSRVPNSTSEVHEAWLQPPSSSASKAAKPNPPKPNYKKPVPKIASPETEEEEWTVKRLDDMNEYIVEGRGRVRYFKVLWEGNWPPDKNPTWEPEANLPKALVKEFLKEKAEKEKARRLAKPKDTPSGLKQTKLSWPFAP</sequence>
<evidence type="ECO:0000313" key="4">
    <source>
        <dbReference type="EMBL" id="CEJ93814.1"/>
    </source>
</evidence>
<dbReference type="SUPFAM" id="SSF54160">
    <property type="entry name" value="Chromo domain-like"/>
    <property type="match status" value="1"/>
</dbReference>
<reference evidence="4 5" key="1">
    <citation type="journal article" date="2015" name="Genome Announc.">
        <title>Draft Genome Sequence and Gene Annotation of the Entomopathogenic Fungus Verticillium hemipterigenum.</title>
        <authorList>
            <person name="Horn F."/>
            <person name="Habel A."/>
            <person name="Scharf D.H."/>
            <person name="Dworschak J."/>
            <person name="Brakhage A.A."/>
            <person name="Guthke R."/>
            <person name="Hertweck C."/>
            <person name="Linde J."/>
        </authorList>
    </citation>
    <scope>NUCLEOTIDE SEQUENCE [LARGE SCALE GENOMIC DNA]</scope>
</reference>
<accession>A0A0A1TG86</accession>
<dbReference type="Pfam" id="PF00385">
    <property type="entry name" value="Chromo"/>
    <property type="match status" value="1"/>
</dbReference>
<feature type="compositionally biased region" description="Basic and acidic residues" evidence="2">
    <location>
        <begin position="285"/>
        <end position="296"/>
    </location>
</feature>
<name>A0A0A1TG86_9HYPO</name>
<feature type="region of interest" description="Disordered" evidence="2">
    <location>
        <begin position="285"/>
        <end position="312"/>
    </location>
</feature>
<dbReference type="AlphaFoldDB" id="A0A0A1TG86"/>
<keyword evidence="5" id="KW-1185">Reference proteome</keyword>